<evidence type="ECO:0000259" key="7">
    <source>
        <dbReference type="Pfam" id="PF20684"/>
    </source>
</evidence>
<comment type="caution">
    <text evidence="8">The sequence shown here is derived from an EMBL/GenBank/DDBJ whole genome shotgun (WGS) entry which is preliminary data.</text>
</comment>
<dbReference type="InterPro" id="IPR049326">
    <property type="entry name" value="Rhodopsin_dom_fungi"/>
</dbReference>
<dbReference type="PANTHER" id="PTHR33048:SF47">
    <property type="entry name" value="INTEGRAL MEMBRANE PROTEIN-RELATED"/>
    <property type="match status" value="1"/>
</dbReference>
<comment type="similarity">
    <text evidence="5">Belongs to the SAT4 family.</text>
</comment>
<dbReference type="Proteomes" id="UP001396898">
    <property type="component" value="Unassembled WGS sequence"/>
</dbReference>
<keyword evidence="3 6" id="KW-1133">Transmembrane helix</keyword>
<dbReference type="EMBL" id="JAQQWI010000007">
    <property type="protein sequence ID" value="KAK8029018.1"/>
    <property type="molecule type" value="Genomic_DNA"/>
</dbReference>
<sequence length="359" mass="40298">METGMLPLPEGKMHDFDGTTYIQILVVTLFSVTFAFATAVLILRIYTAIRIVKHPDLSDREHNLILSVVVGWAARHSSGTSQLTVDSPAVPITVAWGLSIACFAGMVISMPYGLGRHLWNVTAEQLAEYYKISPKYTLLIYLTYIWTPILSKLAILVLYRQINPFRPFRVCVYITAAGIIIYTVIFTSLLCGLCKPAVYRVVVASILRVPFLSRMTMSSDVTWAQASLAIWSSIELNFGIACNCMARLRPFVRAHMPKLMRYLDDHKNGHDARRPGLAVAAPAREHGGPNAGDDDGEETWRCQEHAVYTFRLHSFEGKAQPNVDDESGHIHVRREVTVDLEPIEAASRRMRSTDKLIRH</sequence>
<evidence type="ECO:0000256" key="4">
    <source>
        <dbReference type="ARBA" id="ARBA00023136"/>
    </source>
</evidence>
<feature type="transmembrane region" description="Helical" evidence="6">
    <location>
        <begin position="20"/>
        <end position="43"/>
    </location>
</feature>
<reference evidence="8 9" key="1">
    <citation type="submission" date="2023-01" db="EMBL/GenBank/DDBJ databases">
        <title>Analysis of 21 Apiospora genomes using comparative genomics revels a genus with tremendous synthesis potential of carbohydrate active enzymes and secondary metabolites.</title>
        <authorList>
            <person name="Sorensen T."/>
        </authorList>
    </citation>
    <scope>NUCLEOTIDE SEQUENCE [LARGE SCALE GENOMIC DNA]</scope>
    <source>
        <strain evidence="8 9">CBS 20057</strain>
    </source>
</reference>
<keyword evidence="4 6" id="KW-0472">Membrane</keyword>
<evidence type="ECO:0000256" key="1">
    <source>
        <dbReference type="ARBA" id="ARBA00004141"/>
    </source>
</evidence>
<feature type="domain" description="Rhodopsin" evidence="7">
    <location>
        <begin position="83"/>
        <end position="197"/>
    </location>
</feature>
<evidence type="ECO:0000313" key="9">
    <source>
        <dbReference type="Proteomes" id="UP001396898"/>
    </source>
</evidence>
<dbReference type="PANTHER" id="PTHR33048">
    <property type="entry name" value="PTH11-LIKE INTEGRAL MEMBRANE PROTEIN (AFU_ORTHOLOGUE AFUA_5G11245)"/>
    <property type="match status" value="1"/>
</dbReference>
<evidence type="ECO:0000256" key="3">
    <source>
        <dbReference type="ARBA" id="ARBA00022989"/>
    </source>
</evidence>
<dbReference type="InterPro" id="IPR052337">
    <property type="entry name" value="SAT4-like"/>
</dbReference>
<evidence type="ECO:0000313" key="8">
    <source>
        <dbReference type="EMBL" id="KAK8029018.1"/>
    </source>
</evidence>
<protein>
    <recommendedName>
        <fullName evidence="7">Rhodopsin domain-containing protein</fullName>
    </recommendedName>
</protein>
<name>A0ABR1SB14_9PEZI</name>
<comment type="subcellular location">
    <subcellularLocation>
        <location evidence="1">Membrane</location>
        <topology evidence="1">Multi-pass membrane protein</topology>
    </subcellularLocation>
</comment>
<evidence type="ECO:0000256" key="2">
    <source>
        <dbReference type="ARBA" id="ARBA00022692"/>
    </source>
</evidence>
<feature type="transmembrane region" description="Helical" evidence="6">
    <location>
        <begin position="170"/>
        <end position="190"/>
    </location>
</feature>
<evidence type="ECO:0000256" key="6">
    <source>
        <dbReference type="SAM" id="Phobius"/>
    </source>
</evidence>
<keyword evidence="9" id="KW-1185">Reference proteome</keyword>
<accession>A0ABR1SB14</accession>
<evidence type="ECO:0000256" key="5">
    <source>
        <dbReference type="ARBA" id="ARBA00038359"/>
    </source>
</evidence>
<proteinExistence type="inferred from homology"/>
<dbReference type="Pfam" id="PF20684">
    <property type="entry name" value="Fung_rhodopsin"/>
    <property type="match status" value="2"/>
</dbReference>
<organism evidence="8 9">
    <name type="scientific">Apiospora marii</name>
    <dbReference type="NCBI Taxonomy" id="335849"/>
    <lineage>
        <taxon>Eukaryota</taxon>
        <taxon>Fungi</taxon>
        <taxon>Dikarya</taxon>
        <taxon>Ascomycota</taxon>
        <taxon>Pezizomycotina</taxon>
        <taxon>Sordariomycetes</taxon>
        <taxon>Xylariomycetidae</taxon>
        <taxon>Amphisphaeriales</taxon>
        <taxon>Apiosporaceae</taxon>
        <taxon>Apiospora</taxon>
    </lineage>
</organism>
<gene>
    <name evidence="8" type="ORF">PG991_006074</name>
</gene>
<feature type="domain" description="Rhodopsin" evidence="7">
    <location>
        <begin position="201"/>
        <end position="253"/>
    </location>
</feature>
<feature type="transmembrane region" description="Helical" evidence="6">
    <location>
        <begin position="89"/>
        <end position="112"/>
    </location>
</feature>
<keyword evidence="2 6" id="KW-0812">Transmembrane</keyword>
<feature type="transmembrane region" description="Helical" evidence="6">
    <location>
        <begin position="138"/>
        <end position="158"/>
    </location>
</feature>